<dbReference type="RefSeq" id="WP_344300466.1">
    <property type="nucleotide sequence ID" value="NZ_BAAAQW010000009.1"/>
</dbReference>
<gene>
    <name evidence="2" type="ORF">GCM10009849_28830</name>
</gene>
<dbReference type="InterPro" id="IPR009061">
    <property type="entry name" value="DNA-bd_dom_put_sf"/>
</dbReference>
<dbReference type="InterPro" id="IPR010093">
    <property type="entry name" value="SinI_DNA-bd"/>
</dbReference>
<dbReference type="Pfam" id="PF12728">
    <property type="entry name" value="HTH_17"/>
    <property type="match status" value="1"/>
</dbReference>
<evidence type="ECO:0000313" key="2">
    <source>
        <dbReference type="EMBL" id="GAA2202038.1"/>
    </source>
</evidence>
<dbReference type="Proteomes" id="UP001500432">
    <property type="component" value="Unassembled WGS sequence"/>
</dbReference>
<dbReference type="InterPro" id="IPR041657">
    <property type="entry name" value="HTH_17"/>
</dbReference>
<protein>
    <recommendedName>
        <fullName evidence="1">Helix-turn-helix domain-containing protein</fullName>
    </recommendedName>
</protein>
<evidence type="ECO:0000313" key="3">
    <source>
        <dbReference type="Proteomes" id="UP001500432"/>
    </source>
</evidence>
<dbReference type="SUPFAM" id="SSF46955">
    <property type="entry name" value="Putative DNA-binding domain"/>
    <property type="match status" value="1"/>
</dbReference>
<dbReference type="InterPro" id="IPR036388">
    <property type="entry name" value="WH-like_DNA-bd_sf"/>
</dbReference>
<comment type="caution">
    <text evidence="2">The sequence shown here is derived from an EMBL/GenBank/DDBJ whole genome shotgun (WGS) entry which is preliminary data.</text>
</comment>
<dbReference type="EMBL" id="BAAAQW010000009">
    <property type="protein sequence ID" value="GAA2202038.1"/>
    <property type="molecule type" value="Genomic_DNA"/>
</dbReference>
<sequence>MSRFAPRTTPALEPDDAARLAEALEAKDVAVFVDGTVHRLTGAADEAVRDLLARLARGEAVTVTSADDVLTVAQAAELAGISHSYVRKLTTNGTWPVEYRGTHRRIKREDVLAWVAAQKTSQGRDSSRAGDG</sequence>
<dbReference type="NCBIfam" id="TIGR01764">
    <property type="entry name" value="excise"/>
    <property type="match status" value="1"/>
</dbReference>
<evidence type="ECO:0000259" key="1">
    <source>
        <dbReference type="Pfam" id="PF12728"/>
    </source>
</evidence>
<dbReference type="Gene3D" id="1.10.10.10">
    <property type="entry name" value="Winged helix-like DNA-binding domain superfamily/Winged helix DNA-binding domain"/>
    <property type="match status" value="1"/>
</dbReference>
<keyword evidence="3" id="KW-1185">Reference proteome</keyword>
<proteinExistence type="predicted"/>
<reference evidence="2 3" key="1">
    <citation type="journal article" date="2019" name="Int. J. Syst. Evol. Microbiol.">
        <title>The Global Catalogue of Microorganisms (GCM) 10K type strain sequencing project: providing services to taxonomists for standard genome sequencing and annotation.</title>
        <authorList>
            <consortium name="The Broad Institute Genomics Platform"/>
            <consortium name="The Broad Institute Genome Sequencing Center for Infectious Disease"/>
            <person name="Wu L."/>
            <person name="Ma J."/>
        </authorList>
    </citation>
    <scope>NUCLEOTIDE SEQUENCE [LARGE SCALE GENOMIC DNA]</scope>
    <source>
        <strain evidence="2 3">JCM 16034</strain>
    </source>
</reference>
<accession>A0ABN3BZD6</accession>
<feature type="domain" description="Helix-turn-helix" evidence="1">
    <location>
        <begin position="69"/>
        <end position="118"/>
    </location>
</feature>
<name>A0ABN3BZD6_9MICC</name>
<organism evidence="2 3">
    <name type="scientific">Sinomonas flava</name>
    <dbReference type="NCBI Taxonomy" id="496857"/>
    <lineage>
        <taxon>Bacteria</taxon>
        <taxon>Bacillati</taxon>
        <taxon>Actinomycetota</taxon>
        <taxon>Actinomycetes</taxon>
        <taxon>Micrococcales</taxon>
        <taxon>Micrococcaceae</taxon>
        <taxon>Sinomonas</taxon>
    </lineage>
</organism>